<dbReference type="Pfam" id="PF00754">
    <property type="entry name" value="F5_F8_type_C"/>
    <property type="match status" value="2"/>
</dbReference>
<keyword evidence="7" id="KW-1185">Reference proteome</keyword>
<feature type="domain" description="EGF-like" evidence="6">
    <location>
        <begin position="188"/>
        <end position="223"/>
    </location>
</feature>
<name>A0ABM0ZY56_APLCA</name>
<feature type="region of interest" description="Disordered" evidence="3">
    <location>
        <begin position="2224"/>
        <end position="2265"/>
    </location>
</feature>
<comment type="caution">
    <text evidence="2">Lacks conserved residue(s) required for the propagation of feature annotation.</text>
</comment>
<sequence>MATRTQLSSVFTLAMLTLMSLPSSGQAECNTPVGIADPSLLPDDRIVVSSEAPGHGKEFVRFNCCKGKIGSAWCPDENDPKPSLEIRLPKEVPVGKIEIQAPYTDKTSNDPLIFCPQNFLKSFDLSVKLKGVPGFVSLQKDMVAIANKTIPGVTWSFTPPVNTDVVRIEPREREGLACFRLEIISCEPKSLCSDNWCLHGGECSGPNTCNCTAVDGYYGERCEYTKSTIPSSSYKFVRVDSKLLITEKYNFTYHGQLTLERFGNTNSVVLHPASYIDIKGPQIATCLTDPDSCVSGFSISIVFSVTHLKKNETQIILSSLSLTQPSKGMVLYFHDDKVHCLVGTSSQLWAINSHFVLKDLKWYEMTISWSLGRGLLLLENGVVIGSSLRPTPREQVTLTQPLTIGFKERYTTSLIKVASMKTLLLFWTEAERVGFKREEIPTTIAPTTLPPTTTTAWPEPSCKAKLGMQSGAIKADQISASSSLAGHGTEKARAGCCQGEEDGGWCADPKDTNPWIQVDLDQVTAVSALTFQVPERVSSTVIPSNYVKRVRLEYRDVNSAKLVYKAYSSGMPATPNATVAYLIQLRPRVVTDSVRLYITDAQGMACFWFDLVGCPVTDLCPPNYCENGGQCSGDKKCTCDDDHYGARCQLDKTDIVTKDVGFKEKVNNTITTSDPNVNLTAAGDVTVIKSNSTDVIQLTNGGSVTFPDDECLKDLNKCTSGFTLTLVIDVLTIKDDPLVILTTTGGTPGSQGLTLIYDRLTQKVTFSVRTRHVAWTVTSLLKWQENTWYKVTVTWSPSSGCGLLVDGVLTGSVFGGTYVTTGGSSKPLCLGCGLVSTKVTSTVLIKLITTVHVYISDLTKANVIDVATTPAPPTTTAVSPAPACKTKLGMESGAIKTDQISASSSLPGHGTEKARAGCCKGEEDGGWCADPKDPNPWIQVDLDQVTAVSALSFQVPERVSPTGIPPNYVKRVRLEYRDASTNTTTYKAYSADFPATLNATVAYIIELRPKVVTDSVRIYVTDAHGVACIRFDLIGCDLQDVCPTNYCQNGGQCSGEKTCTCTDDHYGDRCQLDKTEITPQEIGFKDKVNNTITTTDPATNLTATGDVTVIKSNKTNVIEVTNGGYVTFPEDVCLRNLDKCTSGFTLTLVVNCVIIRDDKLLILTSGGEDKGSQGLTLVYNKLTHKLTFTVQTSSVTWKLTTGLKWLENTWYKLTVTWSPAAGCGLVVDGVLTGSVFGGVVTSSGTSSKPLCLGCSYVNTKITSTILIKIISTTHVYIKDLVKADVVDVTSTKDACSAALSDFKFESVTSEKSEVVTSLGTMKSHGDVSIRQEDKDVMLVLDQQGEYVEVSNTGFPCVDDITSCESDLTYRMTFRFLDFLVEPNFIMSSGGDLLNSTGISLYYFHGKINFWVKDGVMVWRAIYDQLLDLQRWYTIDATWSHKGGIELRLDGHLLTNTLNASHKAEPVTEKHPLHLAKSPGANKNKTSLMEILVFRVWRETMDKLQDYHCDELKIKNPVDKCFRNMVDVKFTEVERGHDLLTSLGTMKTYGDVTVEQTMYKQGEMVLVIDEDGEYVDMGTTGIPCLDDITSCNSSFNFRLTFIITKISTQPNYILSSGGELNNATGISLYYFDDKIYFWVKDGTMMHRKFLDRTLEENTWYTLDASWDSNTKKIDVYLDGQEVKGLQFPSSPTPSTMDKYSLLIAKSPEKPSSTRMNILLFRFWEETRTQLVKDGCEKILQVDNPPNPITTPAPTTTPSTTAQLPLHKTQVTFTTIVGNTLVTNYHNMTIHGSVYLEVVPAGNVLVLEKPGSFVDVGKTGIPCLDDIASCNTGFNFRLTCSLTSLTTNPQVLISSGGVGGGNGLTVRYFSQIIYVFVKTSRETYVGTFPCEMRPGFWYTLDVSWSVQTGLGLHVNNLLINGTNLVTSLGSSSTTANTLLLGKSPSGTTTTSLRVYEIDLWTRIYSKLPKQQIVLPSLLPYIITTPGPTTTPEEKLSTTPTALPATTPKHVTRAPINVTDYVWTLSKVTQTTVVSNKQELVVVGGPNHVVNGLILEKADQFLEIPHLKDTCITNPAKCNEGLTIEIDVKLLELAEETIIFTSGGERPDEPGVTLLYRYGYIHVIVSTGSQSWYVSVSRQKIWTNQFCKILVSWSVKTRLQIFVNNVLVGVSESPVPHKEITTSIQDSLIIGGGNTRCVIKEVHIWLVHVEILVETNIIIVQGTPGTPAPTTAASQTPAPTTAAPQTPAPTTTAPVPSVFTSSKPVPTSDFPQCPVGCVPAGPSTAVPSSPQPTTGAPAPTTPAPTQGQTSPPHLPTTNAPAPVPSKPAPTTDAPAPTTPKPAPTTPKPAPTTPK</sequence>
<gene>
    <name evidence="8" type="primary">LOC101852371</name>
</gene>
<dbReference type="InterPro" id="IPR000742">
    <property type="entry name" value="EGF"/>
</dbReference>
<feature type="compositionally biased region" description="Low complexity" evidence="3">
    <location>
        <begin position="2224"/>
        <end position="2255"/>
    </location>
</feature>
<evidence type="ECO:0000256" key="3">
    <source>
        <dbReference type="SAM" id="MobiDB-lite"/>
    </source>
</evidence>
<feature type="domain" description="F5/8 type C" evidence="5">
    <location>
        <begin position="462"/>
        <end position="614"/>
    </location>
</feature>
<dbReference type="SUPFAM" id="SSF49785">
    <property type="entry name" value="Galactose-binding domain-like"/>
    <property type="match status" value="3"/>
</dbReference>
<dbReference type="SMART" id="SM00231">
    <property type="entry name" value="FA58C"/>
    <property type="match status" value="2"/>
</dbReference>
<accession>A0ABM0ZY56</accession>
<feature type="compositionally biased region" description="Low complexity" evidence="3">
    <location>
        <begin position="2284"/>
        <end position="2308"/>
    </location>
</feature>
<feature type="region of interest" description="Disordered" evidence="3">
    <location>
        <begin position="2278"/>
        <end position="2351"/>
    </location>
</feature>
<dbReference type="Pfam" id="PF13385">
    <property type="entry name" value="Laminin_G_3"/>
    <property type="match status" value="3"/>
</dbReference>
<dbReference type="GeneID" id="101852371"/>
<feature type="signal peptide" evidence="4">
    <location>
        <begin position="1"/>
        <end position="27"/>
    </location>
</feature>
<feature type="domain" description="EGF-like" evidence="6">
    <location>
        <begin position="1038"/>
        <end position="1071"/>
    </location>
</feature>
<dbReference type="InterPro" id="IPR000421">
    <property type="entry name" value="FA58C"/>
</dbReference>
<dbReference type="PROSITE" id="PS50026">
    <property type="entry name" value="EGF_3"/>
    <property type="match status" value="3"/>
</dbReference>
<evidence type="ECO:0000259" key="5">
    <source>
        <dbReference type="PROSITE" id="PS50022"/>
    </source>
</evidence>
<reference evidence="8" key="1">
    <citation type="submission" date="2025-08" db="UniProtKB">
        <authorList>
            <consortium name="RefSeq"/>
        </authorList>
    </citation>
    <scope>IDENTIFICATION</scope>
</reference>
<feature type="domain" description="F5/8 type C" evidence="5">
    <location>
        <begin position="883"/>
        <end position="1036"/>
    </location>
</feature>
<dbReference type="PANTHER" id="PTHR24543">
    <property type="entry name" value="MULTICOPPER OXIDASE-RELATED"/>
    <property type="match status" value="1"/>
</dbReference>
<evidence type="ECO:0000313" key="7">
    <source>
        <dbReference type="Proteomes" id="UP000694888"/>
    </source>
</evidence>
<evidence type="ECO:0000256" key="1">
    <source>
        <dbReference type="ARBA" id="ARBA00023157"/>
    </source>
</evidence>
<evidence type="ECO:0000256" key="2">
    <source>
        <dbReference type="PROSITE-ProRule" id="PRU00076"/>
    </source>
</evidence>
<evidence type="ECO:0000259" key="6">
    <source>
        <dbReference type="PROSITE" id="PS50026"/>
    </source>
</evidence>
<keyword evidence="1 2" id="KW-1015">Disulfide bond</keyword>
<feature type="compositionally biased region" description="Pro residues" evidence="3">
    <location>
        <begin position="2333"/>
        <end position="2351"/>
    </location>
</feature>
<feature type="non-terminal residue" evidence="8">
    <location>
        <position position="2351"/>
    </location>
</feature>
<dbReference type="SUPFAM" id="SSF57196">
    <property type="entry name" value="EGF/Laminin"/>
    <property type="match status" value="2"/>
</dbReference>
<dbReference type="PROSITE" id="PS50022">
    <property type="entry name" value="FA58C_3"/>
    <property type="match status" value="3"/>
</dbReference>
<evidence type="ECO:0000313" key="8">
    <source>
        <dbReference type="RefSeq" id="XP_012936923.1"/>
    </source>
</evidence>
<protein>
    <submittedName>
        <fullName evidence="8">Uncharacterized protein LOC101852371</fullName>
    </submittedName>
</protein>
<evidence type="ECO:0000256" key="4">
    <source>
        <dbReference type="SAM" id="SignalP"/>
    </source>
</evidence>
<feature type="disulfide bond" evidence="2">
    <location>
        <begin position="1061"/>
        <end position="1070"/>
    </location>
</feature>
<feature type="disulfide bond" evidence="2">
    <location>
        <begin position="639"/>
        <end position="648"/>
    </location>
</feature>
<dbReference type="InterPro" id="IPR013320">
    <property type="entry name" value="ConA-like_dom_sf"/>
</dbReference>
<dbReference type="SMART" id="SM00181">
    <property type="entry name" value="EGF"/>
    <property type="match status" value="3"/>
</dbReference>
<dbReference type="InterPro" id="IPR008979">
    <property type="entry name" value="Galactose-bd-like_sf"/>
</dbReference>
<feature type="domain" description="EGF-like" evidence="6">
    <location>
        <begin position="616"/>
        <end position="649"/>
    </location>
</feature>
<proteinExistence type="predicted"/>
<dbReference type="SUPFAM" id="SSF49899">
    <property type="entry name" value="Concanavalin A-like lectins/glucanases"/>
    <property type="match status" value="7"/>
</dbReference>
<dbReference type="Gene3D" id="2.60.120.260">
    <property type="entry name" value="Galactose-binding domain-like"/>
    <property type="match status" value="3"/>
</dbReference>
<keyword evidence="4" id="KW-0732">Signal</keyword>
<feature type="domain" description="F5/8 type C" evidence="5">
    <location>
        <begin position="29"/>
        <end position="186"/>
    </location>
</feature>
<dbReference type="PROSITE" id="PS00022">
    <property type="entry name" value="EGF_1"/>
    <property type="match status" value="2"/>
</dbReference>
<organism evidence="7 8">
    <name type="scientific">Aplysia californica</name>
    <name type="common">California sea hare</name>
    <dbReference type="NCBI Taxonomy" id="6500"/>
    <lineage>
        <taxon>Eukaryota</taxon>
        <taxon>Metazoa</taxon>
        <taxon>Spiralia</taxon>
        <taxon>Lophotrochozoa</taxon>
        <taxon>Mollusca</taxon>
        <taxon>Gastropoda</taxon>
        <taxon>Heterobranchia</taxon>
        <taxon>Euthyneura</taxon>
        <taxon>Tectipleura</taxon>
        <taxon>Aplysiida</taxon>
        <taxon>Aplysioidea</taxon>
        <taxon>Aplysiidae</taxon>
        <taxon>Aplysia</taxon>
    </lineage>
</organism>
<dbReference type="Gene3D" id="2.60.120.200">
    <property type="match status" value="5"/>
</dbReference>
<dbReference type="RefSeq" id="XP_012936923.1">
    <property type="nucleotide sequence ID" value="XM_013081469.1"/>
</dbReference>
<feature type="chain" id="PRO_5046570964" evidence="4">
    <location>
        <begin position="28"/>
        <end position="2351"/>
    </location>
</feature>
<dbReference type="Proteomes" id="UP000694888">
    <property type="component" value="Unplaced"/>
</dbReference>
<keyword evidence="2" id="KW-0245">EGF-like domain</keyword>